<dbReference type="InterPro" id="IPR008254">
    <property type="entry name" value="Flavodoxin/NO_synth"/>
</dbReference>
<protein>
    <submittedName>
        <fullName evidence="2">Flavodoxin</fullName>
    </submittedName>
</protein>
<feature type="domain" description="Flavodoxin-like" evidence="1">
    <location>
        <begin position="3"/>
        <end position="154"/>
    </location>
</feature>
<evidence type="ECO:0000313" key="2">
    <source>
        <dbReference type="EMBL" id="MBD7894688.1"/>
    </source>
</evidence>
<dbReference type="Gene3D" id="3.40.50.360">
    <property type="match status" value="1"/>
</dbReference>
<proteinExistence type="predicted"/>
<gene>
    <name evidence="2" type="ORF">H9564_02980</name>
</gene>
<dbReference type="RefSeq" id="WP_191684054.1">
    <property type="nucleotide sequence ID" value="NZ_JACSQW010000005.1"/>
</dbReference>
<sequence>MKILVAYYSWSGTTKYLAQKIHRELPSSDLLEIKVPANTFSSDMYETADIYEKQKKTHHLPSVINMPQNINDYDLILLGSPTWDWGVASPVMKFMENIQNFKGKVAPFYTSVGNSQRFMELFHNCCGQLQIIDDFDDAHDNFANWLQKIKSEKQ</sequence>
<evidence type="ECO:0000313" key="3">
    <source>
        <dbReference type="Proteomes" id="UP000616837"/>
    </source>
</evidence>
<comment type="caution">
    <text evidence="2">The sequence shown here is derived from an EMBL/GenBank/DDBJ whole genome shotgun (WGS) entry which is preliminary data.</text>
</comment>
<dbReference type="Proteomes" id="UP000616837">
    <property type="component" value="Unassembled WGS sequence"/>
</dbReference>
<dbReference type="PANTHER" id="PTHR39201">
    <property type="entry name" value="EXPORTED PROTEIN-RELATED"/>
    <property type="match status" value="1"/>
</dbReference>
<dbReference type="EMBL" id="JACSQW010000005">
    <property type="protein sequence ID" value="MBD7894688.1"/>
    <property type="molecule type" value="Genomic_DNA"/>
</dbReference>
<organism evidence="2 3">
    <name type="scientific">Limosilactobacillus avistercoris</name>
    <dbReference type="NCBI Taxonomy" id="2762243"/>
    <lineage>
        <taxon>Bacteria</taxon>
        <taxon>Bacillati</taxon>
        <taxon>Bacillota</taxon>
        <taxon>Bacilli</taxon>
        <taxon>Lactobacillales</taxon>
        <taxon>Lactobacillaceae</taxon>
        <taxon>Limosilactobacillus</taxon>
    </lineage>
</organism>
<dbReference type="PROSITE" id="PS50902">
    <property type="entry name" value="FLAVODOXIN_LIKE"/>
    <property type="match status" value="1"/>
</dbReference>
<name>A0ABR8PBW2_9LACO</name>
<dbReference type="SUPFAM" id="SSF52218">
    <property type="entry name" value="Flavoproteins"/>
    <property type="match status" value="1"/>
</dbReference>
<evidence type="ECO:0000259" key="1">
    <source>
        <dbReference type="PROSITE" id="PS50902"/>
    </source>
</evidence>
<accession>A0ABR8PBW2</accession>
<dbReference type="InterPro" id="IPR029039">
    <property type="entry name" value="Flavoprotein-like_sf"/>
</dbReference>
<dbReference type="Pfam" id="PF12682">
    <property type="entry name" value="Flavodoxin_4"/>
    <property type="match status" value="1"/>
</dbReference>
<dbReference type="PANTHER" id="PTHR39201:SF1">
    <property type="entry name" value="FLAVODOXIN-LIKE DOMAIN-CONTAINING PROTEIN"/>
    <property type="match status" value="1"/>
</dbReference>
<reference evidence="2 3" key="1">
    <citation type="submission" date="2020-08" db="EMBL/GenBank/DDBJ databases">
        <title>A Genomic Blueprint of the Chicken Gut Microbiome.</title>
        <authorList>
            <person name="Gilroy R."/>
            <person name="Ravi A."/>
            <person name="Getino M."/>
            <person name="Pursley I."/>
            <person name="Horton D.L."/>
            <person name="Alikhan N.-F."/>
            <person name="Baker D."/>
            <person name="Gharbi K."/>
            <person name="Hall N."/>
            <person name="Watson M."/>
            <person name="Adriaenssens E.M."/>
            <person name="Foster-Nyarko E."/>
            <person name="Jarju S."/>
            <person name="Secka A."/>
            <person name="Antonio M."/>
            <person name="Oren A."/>
            <person name="Chaudhuri R."/>
            <person name="La Ragione R.M."/>
            <person name="Hildebrand F."/>
            <person name="Pallen M.J."/>
        </authorList>
    </citation>
    <scope>NUCLEOTIDE SEQUENCE [LARGE SCALE GENOMIC DNA]</scope>
    <source>
        <strain evidence="2 3">Sa3CUN2</strain>
    </source>
</reference>
<keyword evidence="3" id="KW-1185">Reference proteome</keyword>